<reference evidence="4" key="1">
    <citation type="submission" date="2006-10" db="EMBL/GenBank/DDBJ databases">
        <authorList>
            <person name="Amadeo P."/>
            <person name="Zhao Q."/>
            <person name="Wortman J."/>
            <person name="Fraser-Liggett C."/>
            <person name="Carlton J."/>
        </authorList>
    </citation>
    <scope>NUCLEOTIDE SEQUENCE</scope>
    <source>
        <strain evidence="4">G3</strain>
    </source>
</reference>
<gene>
    <name evidence="4" type="ORF">TVAG_323360</name>
</gene>
<keyword evidence="1" id="KW-0732">Signal</keyword>
<sequence length="2104" mass="241645">MFFLFFERIHSQEEVFLENQYFKETWIIDDNKHMNIKNFVNKRTSPQLTVTPDQGSQDFVISIRYVEGTILSSDLTVKDKVKENYKLTVTYEPFTFNGATYNIIEINEMEAQKHYLHKYLKIKCSDENVALNYIDTQHIIINKDVDYPKSWGTPWHIRDPDDFFLSMGQPLYINTFFTGSQFPCAHTKIENTTYLGRVRYYSGKKFADLKKDSEGYYNTWKTVLGAAREDRFEVVRADLFSYIFDISRNTPFRKQFNSWYDWMLAITEDNIMESFKEIEKGNTQNGIGPLDSYVIDDGWNNYNTEKYQVYDPSVSGTTYNTEGFWTFNNKFPHKFSPPSDYSRKIGSNFGVWLGPRGGYVTAGQFGKMIEDAGKGFYNKRTDDIDVASHKYIKNLKDLLIGFIRDYKVNYYKLDGFTDYECTNTSHDHMTGGDDSMYFFTDLWENYIDAYKEMIKAAEDEGLTNFWISTTTYASSSPWHLQWSSSLWMQISGDSDYWIVGNNTNYADQALTYRDSMYYQYFNDYKFQFPTRNMYNHDPVFGQAGTHLKGNLNDEDFRVFLSGCMMRGTAFNELYYTYSMLDEGDKWLVSGDILSWAEKNHHVLQHSQYFGGKPYDGECYGYSAWDGADGFVSLRNPGGSVTKYTITLDRAMGVPESVKDAVRSTRLAHKTTATEEIKNGVKFNYGETLTVTLNPGEMRIYEFHQAADSEAPKIEVVRSLNETTVNLRFNKYIDVSNAQFSIDNLNIKSYKVRGDLKTITFTTDAMKNYTEYTIHVKNVCNSFGVALNTDVKFTYFAQNIMGTLSGSFKGNNQNVNNKQVDLDSFTVRIHVNDFKNVANAKLFHSADNTIKAEIVNNYVQFTVGSTTVVSSDKISPSIQDIYFVRERNAMIKIYMNSDISASAWDKTMPSCVTICNIIIDASEIVYKFINIYNYGLAYSELSVAISIGNDKIERQFEINNGKLHTSKIVNSITGMSFVPAEGSNNFVITTPGYVLGKVLPIDRSDWKIKANSEESITPRDEGAAVNLIDGDITTIWHSKYDDKGFHGHDDRKNNTDPYVITIDMGKVQKVGALSYTPRQSGWNGAIKKYELYTANTEEELNDKIAARQNPDASGEFKYYAHYPCYANLTKVIECRWVAFLSILVKPDYGSGAEFNLYPTAVPLPLLEINANDFKYASHEIITENNHQKLIFHYKPYNFNGALLNVTVIYDLENDKPYMEKEVLISLPQGSDFTFDHIDLESFVLTDEQVQQSWTHPNKEKDTRSWLPQYLITLGQPVYICDLYTGCRFPLTDNRIEENIAYFRYNTGKKFAQLEKDENGTYHCWKTVIGAARSNSLQVIRNDFFSYIEDISVKTTFRKQYNSWYDWMMSINESNILDSFKEIEKGMTQLGVPPLNSYVVDDGWNNYNSKKYDVYDEDASGTTYNEDGFWTFNSKFTQGFKLPSDFAHRIASGFGMWLGPRGGYSYPDTIAKMIQDAGKGYYNENAGDIDVGSGVYVENLKKFLVNMTNLYKINYFKLDGFAFTDNKNPQHDHVTGGPNGAFYYTDMWEKYEKLFDALRESAKVNEIIDMWISITCYVNSSPFHLQWANSVYIQVSNDHDFINIGGNDNMADQMLTFRDACYYNFSDYFAFQFPTKAIYNHDPIYGKTGTGLENTMDDEYFRLFLLMCGMRGNAFYEMYYSYTMLDEGEKWYVNAEALKYIEGRYNILQHAQRFGGDPRLGYVYGYSSWNDVEGTIAIRNPNGTVQSYKLKLDREIGVPENIKSVFTKTILAHRTTEAMVENKEYKYGDEIEFTLQPGEARIIDLNAAKDDKAPEVEIVKYISQNKTMIRFNEKIIFNKDNFKLKSRDIVNVSIKADFRTVIIEVEPPFGNNTDYEFIFDGVSDIAGNKLNGQYTQMYRACNKLVNISNAVEGDDNKIMNDEFTLDSFSIKLNINTLGNYNGLLLEDKDNKIIVETESNKFIKFVVGNLSVVSSHEITDNTNVTLVRERNTMLKIYVNGTISNSSFRSGEKDVVKMKKIKLAKNSVKYNSIVVVNTALNYKETNIDLPNDYEKQNDEDNNRRMKIIIGAAVGGGVLILLIIIIGVVIGVNKSRKAKLDSMPLITQN</sequence>
<name>A2FU24_TRIV3</name>
<keyword evidence="2" id="KW-0472">Membrane</keyword>
<dbReference type="RefSeq" id="XP_001304525.1">
    <property type="nucleotide sequence ID" value="XM_001304524.1"/>
</dbReference>
<dbReference type="InterPro" id="IPR014755">
    <property type="entry name" value="Cu-Rt/internalin_Ig-like"/>
</dbReference>
<dbReference type="InterPro" id="IPR000421">
    <property type="entry name" value="FA58C"/>
</dbReference>
<dbReference type="Proteomes" id="UP000001542">
    <property type="component" value="Unassembled WGS sequence"/>
</dbReference>
<evidence type="ECO:0000313" key="5">
    <source>
        <dbReference type="Proteomes" id="UP000001542"/>
    </source>
</evidence>
<keyword evidence="5" id="KW-1185">Reference proteome</keyword>
<dbReference type="Gene3D" id="2.60.120.260">
    <property type="entry name" value="Galactose-binding domain-like"/>
    <property type="match status" value="1"/>
</dbReference>
<dbReference type="VEuPathDB" id="TrichDB:TVAGG3_0493860"/>
<evidence type="ECO:0000313" key="4">
    <source>
        <dbReference type="EMBL" id="EAX91595.1"/>
    </source>
</evidence>
<proteinExistence type="predicted"/>
<dbReference type="SUPFAM" id="SSF51445">
    <property type="entry name" value="(Trans)glycosidases"/>
    <property type="match status" value="2"/>
</dbReference>
<dbReference type="Pfam" id="PF00754">
    <property type="entry name" value="F5_F8_type_C"/>
    <property type="match status" value="1"/>
</dbReference>
<dbReference type="InterPro" id="IPR008979">
    <property type="entry name" value="Galactose-bd-like_sf"/>
</dbReference>
<dbReference type="VEuPathDB" id="TrichDB:TVAG_323360"/>
<accession>A2FU24</accession>
<feature type="transmembrane region" description="Helical" evidence="2">
    <location>
        <begin position="2063"/>
        <end position="2087"/>
    </location>
</feature>
<dbReference type="PROSITE" id="PS50022">
    <property type="entry name" value="FA58C_3"/>
    <property type="match status" value="1"/>
</dbReference>
<dbReference type="InterPro" id="IPR013785">
    <property type="entry name" value="Aldolase_TIM"/>
</dbReference>
<dbReference type="Gene3D" id="3.20.20.70">
    <property type="entry name" value="Aldolase class I"/>
    <property type="match status" value="2"/>
</dbReference>
<dbReference type="Gene3D" id="2.60.40.1220">
    <property type="match status" value="2"/>
</dbReference>
<evidence type="ECO:0000256" key="2">
    <source>
        <dbReference type="SAM" id="Phobius"/>
    </source>
</evidence>
<keyword evidence="2" id="KW-1133">Transmembrane helix</keyword>
<protein>
    <submittedName>
        <fullName evidence="4">F5/8 type C domain containing protein</fullName>
    </submittedName>
</protein>
<evidence type="ECO:0000259" key="3">
    <source>
        <dbReference type="PROSITE" id="PS50022"/>
    </source>
</evidence>
<dbReference type="InParanoid" id="A2FU24"/>
<dbReference type="InterPro" id="IPR017853">
    <property type="entry name" value="GH"/>
</dbReference>
<dbReference type="OrthoDB" id="2019572at2759"/>
<feature type="domain" description="F5/8 type C" evidence="3">
    <location>
        <begin position="985"/>
        <end position="1158"/>
    </location>
</feature>
<keyword evidence="2" id="KW-0812">Transmembrane</keyword>
<dbReference type="SUPFAM" id="SSF49785">
    <property type="entry name" value="Galactose-binding domain-like"/>
    <property type="match status" value="1"/>
</dbReference>
<organism evidence="4 5">
    <name type="scientific">Trichomonas vaginalis (strain ATCC PRA-98 / G3)</name>
    <dbReference type="NCBI Taxonomy" id="412133"/>
    <lineage>
        <taxon>Eukaryota</taxon>
        <taxon>Metamonada</taxon>
        <taxon>Parabasalia</taxon>
        <taxon>Trichomonadida</taxon>
        <taxon>Trichomonadidae</taxon>
        <taxon>Trichomonas</taxon>
    </lineage>
</organism>
<dbReference type="EMBL" id="DS114024">
    <property type="protein sequence ID" value="EAX91595.1"/>
    <property type="molecule type" value="Genomic_DNA"/>
</dbReference>
<evidence type="ECO:0000256" key="1">
    <source>
        <dbReference type="ARBA" id="ARBA00022729"/>
    </source>
</evidence>
<reference evidence="4" key="2">
    <citation type="journal article" date="2007" name="Science">
        <title>Draft genome sequence of the sexually transmitted pathogen Trichomonas vaginalis.</title>
        <authorList>
            <person name="Carlton J.M."/>
            <person name="Hirt R.P."/>
            <person name="Silva J.C."/>
            <person name="Delcher A.L."/>
            <person name="Schatz M."/>
            <person name="Zhao Q."/>
            <person name="Wortman J.R."/>
            <person name="Bidwell S.L."/>
            <person name="Alsmark U.C.M."/>
            <person name="Besteiro S."/>
            <person name="Sicheritz-Ponten T."/>
            <person name="Noel C.J."/>
            <person name="Dacks J.B."/>
            <person name="Foster P.G."/>
            <person name="Simillion C."/>
            <person name="Van de Peer Y."/>
            <person name="Miranda-Saavedra D."/>
            <person name="Barton G.J."/>
            <person name="Westrop G.D."/>
            <person name="Mueller S."/>
            <person name="Dessi D."/>
            <person name="Fiori P.L."/>
            <person name="Ren Q."/>
            <person name="Paulsen I."/>
            <person name="Zhang H."/>
            <person name="Bastida-Corcuera F.D."/>
            <person name="Simoes-Barbosa A."/>
            <person name="Brown M.T."/>
            <person name="Hayes R.D."/>
            <person name="Mukherjee M."/>
            <person name="Okumura C.Y."/>
            <person name="Schneider R."/>
            <person name="Smith A.J."/>
            <person name="Vanacova S."/>
            <person name="Villalvazo M."/>
            <person name="Haas B.J."/>
            <person name="Pertea M."/>
            <person name="Feldblyum T.V."/>
            <person name="Utterback T.R."/>
            <person name="Shu C.L."/>
            <person name="Osoegawa K."/>
            <person name="de Jong P.J."/>
            <person name="Hrdy I."/>
            <person name="Horvathova L."/>
            <person name="Zubacova Z."/>
            <person name="Dolezal P."/>
            <person name="Malik S.B."/>
            <person name="Logsdon J.M. Jr."/>
            <person name="Henze K."/>
            <person name="Gupta A."/>
            <person name="Wang C.C."/>
            <person name="Dunne R.L."/>
            <person name="Upcroft J.A."/>
            <person name="Upcroft P."/>
            <person name="White O."/>
            <person name="Salzberg S.L."/>
            <person name="Tang P."/>
            <person name="Chiu C.-H."/>
            <person name="Lee Y.-S."/>
            <person name="Embley T.M."/>
            <person name="Coombs G.H."/>
            <person name="Mottram J.C."/>
            <person name="Tachezy J."/>
            <person name="Fraser-Liggett C.M."/>
            <person name="Johnson P.J."/>
        </authorList>
    </citation>
    <scope>NUCLEOTIDE SEQUENCE [LARGE SCALE GENOMIC DNA]</scope>
    <source>
        <strain evidence="4">G3</strain>
    </source>
</reference>
<dbReference type="KEGG" id="tva:4749293"/>